<protein>
    <submittedName>
        <fullName evidence="18">Non-expressor of pathogenesis-related protein 1 isoform X1</fullName>
    </submittedName>
</protein>
<dbReference type="AlphaFoldDB" id="A0A6M3WGV8"/>
<dbReference type="InterPro" id="IPR057250">
    <property type="entry name" value="Znf_C2HC_NPR-type"/>
</dbReference>
<dbReference type="GO" id="GO:0016604">
    <property type="term" value="C:nuclear body"/>
    <property type="evidence" value="ECO:0007669"/>
    <property type="project" value="UniProtKB-SubCell"/>
</dbReference>
<evidence type="ECO:0000256" key="4">
    <source>
        <dbReference type="ARBA" id="ARBA00022723"/>
    </source>
</evidence>
<dbReference type="GO" id="GO:0005737">
    <property type="term" value="C:cytoplasm"/>
    <property type="evidence" value="ECO:0007669"/>
    <property type="project" value="UniProtKB-SubCell"/>
</dbReference>
<dbReference type="Pfam" id="PF12313">
    <property type="entry name" value="NPR1_like_C"/>
    <property type="match status" value="1"/>
</dbReference>
<accession>A0A6M3WGV8</accession>
<dbReference type="GO" id="GO:2000022">
    <property type="term" value="P:regulation of jasmonic acid mediated signaling pathway"/>
    <property type="evidence" value="ECO:0007669"/>
    <property type="project" value="InterPro"/>
</dbReference>
<evidence type="ECO:0000256" key="12">
    <source>
        <dbReference type="ARBA" id="ARBA00034306"/>
    </source>
</evidence>
<dbReference type="GO" id="GO:0042742">
    <property type="term" value="P:defense response to bacterium"/>
    <property type="evidence" value="ECO:0007669"/>
    <property type="project" value="TreeGrafter"/>
</dbReference>
<feature type="domain" description="BTB" evidence="16">
    <location>
        <begin position="52"/>
        <end position="121"/>
    </location>
</feature>
<keyword evidence="5" id="KW-0677">Repeat</keyword>
<dbReference type="CDD" id="cd18310">
    <property type="entry name" value="BTB_POZ_NPR_plant"/>
    <property type="match status" value="1"/>
</dbReference>
<dbReference type="GO" id="GO:0009862">
    <property type="term" value="P:systemic acquired resistance, salicylic acid mediated signaling pathway"/>
    <property type="evidence" value="ECO:0007669"/>
    <property type="project" value="InterPro"/>
</dbReference>
<comment type="subcellular location">
    <subcellularLocation>
        <location evidence="1">Cytoplasm</location>
    </subcellularLocation>
    <subcellularLocation>
        <location evidence="12">Nucleus</location>
        <location evidence="12">Nuclear body</location>
    </subcellularLocation>
</comment>
<dbReference type="InterPro" id="IPR002110">
    <property type="entry name" value="Ankyrin_rpt"/>
</dbReference>
<evidence type="ECO:0000259" key="16">
    <source>
        <dbReference type="PROSITE" id="PS50097"/>
    </source>
</evidence>
<evidence type="ECO:0000256" key="6">
    <source>
        <dbReference type="ARBA" id="ARBA00022771"/>
    </source>
</evidence>
<keyword evidence="4" id="KW-0479">Metal-binding</keyword>
<keyword evidence="11" id="KW-0539">Nucleus</keyword>
<dbReference type="InterPro" id="IPR011333">
    <property type="entry name" value="SKP1/BTB/POZ_sf"/>
</dbReference>
<evidence type="ECO:0000256" key="11">
    <source>
        <dbReference type="ARBA" id="ARBA00023242"/>
    </source>
</evidence>
<comment type="similarity">
    <text evidence="13">Belongs to the plant 'ANKYRIN-BTB/POZ' family. 'NPR1-like' subfamily.</text>
</comment>
<proteinExistence type="evidence at transcript level"/>
<dbReference type="PROSITE" id="PS50088">
    <property type="entry name" value="ANK_REPEAT"/>
    <property type="match status" value="1"/>
</dbReference>
<dbReference type="SMART" id="SM00225">
    <property type="entry name" value="BTB"/>
    <property type="match status" value="1"/>
</dbReference>
<keyword evidence="7" id="KW-0833">Ubl conjugation pathway</keyword>
<dbReference type="Pfam" id="PF11900">
    <property type="entry name" value="DUF3420"/>
    <property type="match status" value="1"/>
</dbReference>
<dbReference type="InterPro" id="IPR021094">
    <property type="entry name" value="NPR1/NIM1-like_C"/>
</dbReference>
<dbReference type="PROSITE" id="PS52046">
    <property type="entry name" value="ZF_C2HC_NPR"/>
    <property type="match status" value="1"/>
</dbReference>
<dbReference type="PANTHER" id="PTHR46475:SF1">
    <property type="entry name" value="REGULATORY PROTEIN NPR2"/>
    <property type="match status" value="1"/>
</dbReference>
<evidence type="ECO:0000256" key="1">
    <source>
        <dbReference type="ARBA" id="ARBA00004496"/>
    </source>
</evidence>
<keyword evidence="8" id="KW-0611">Plant defense</keyword>
<dbReference type="InterPro" id="IPR036770">
    <property type="entry name" value="Ankyrin_rpt-contain_sf"/>
</dbReference>
<evidence type="ECO:0000256" key="10">
    <source>
        <dbReference type="ARBA" id="ARBA00023043"/>
    </source>
</evidence>
<evidence type="ECO:0000256" key="8">
    <source>
        <dbReference type="ARBA" id="ARBA00022821"/>
    </source>
</evidence>
<evidence type="ECO:0000256" key="5">
    <source>
        <dbReference type="ARBA" id="ARBA00022737"/>
    </source>
</evidence>
<dbReference type="InterPro" id="IPR000210">
    <property type="entry name" value="BTB/POZ_dom"/>
</dbReference>
<evidence type="ECO:0000256" key="7">
    <source>
        <dbReference type="ARBA" id="ARBA00022786"/>
    </source>
</evidence>
<dbReference type="SUPFAM" id="SSF48403">
    <property type="entry name" value="Ankyrin repeat"/>
    <property type="match status" value="1"/>
</dbReference>
<dbReference type="EMBL" id="MN402677">
    <property type="protein sequence ID" value="QJF74535.1"/>
    <property type="molecule type" value="mRNA"/>
</dbReference>
<reference evidence="18" key="1">
    <citation type="submission" date="2019-09" db="EMBL/GenBank/DDBJ databases">
        <title>Cloning and Expression Analysis of NPR1 genes during Induce Systemic Resistance in Oncidium Orchid.</title>
        <authorList>
            <person name="Ye W."/>
        </authorList>
    </citation>
    <scope>NUCLEOTIDE SEQUENCE</scope>
</reference>
<dbReference type="GO" id="GO:0050832">
    <property type="term" value="P:defense response to fungus"/>
    <property type="evidence" value="ECO:0007669"/>
    <property type="project" value="TreeGrafter"/>
</dbReference>
<dbReference type="InterPro" id="IPR044292">
    <property type="entry name" value="NPR"/>
</dbReference>
<feature type="domain" description="C2HC NPR-type" evidence="17">
    <location>
        <begin position="124"/>
        <end position="138"/>
    </location>
</feature>
<dbReference type="PROSITE" id="PS50297">
    <property type="entry name" value="ANK_REP_REGION"/>
    <property type="match status" value="1"/>
</dbReference>
<evidence type="ECO:0000256" key="13">
    <source>
        <dbReference type="ARBA" id="ARBA00044947"/>
    </source>
</evidence>
<evidence type="ECO:0000256" key="9">
    <source>
        <dbReference type="ARBA" id="ARBA00022833"/>
    </source>
</evidence>
<dbReference type="Gene3D" id="1.25.40.20">
    <property type="entry name" value="Ankyrin repeat-containing domain"/>
    <property type="match status" value="1"/>
</dbReference>
<dbReference type="FunFam" id="1.25.40.20:FF:000239">
    <property type="entry name" value="BTB/POZ domain and ankyrin repeat-containing protein NPR1"/>
    <property type="match status" value="1"/>
</dbReference>
<dbReference type="SMART" id="SM00248">
    <property type="entry name" value="ANK"/>
    <property type="match status" value="2"/>
</dbReference>
<sequence>MTATALSDSDNFSSTASLPEILDPYPPEVEALRRLSDNIGSIFHSPEFDFCADASIVVGLIEFRVHRCVLSARSPFFRDLFVREGKNRVEMKELEGDFEVGADAVGLVLEYVYCGRVGALPKGVCMCADEECLHVGCRPLVDFMLEVLYASFVFQISELVSLFKRHLLDILDKVAIDDVPIILSVANFCGSVCEKLLIKCIEIIVISDLDVITLEKTLPPEILKQVEEARSTHDLQGLESSGYPDKHVKKIHQALDSDDVELVRMMLKEGPISLDDAYALHYAVAHCDSKISLELLDLELADINHKNQRGYTVLHMAAMRKEPKLIVSLLTKGARPTDLTLDGRKAVQISRRLTKFVDYYRIIEEGKPSPKERLCIEILEQAERRDPLVGEASVSLAMAGDDLRGRLLYLENRVALASCLFPMEARVAMDIAQVDGTLEFSLGTSANHRSTVDLNETPFKIKEEHLIRVKALSRTVELGKRYFPRCSEVLNKIMDDDVSELAYFGHNASEDRRKRYMELQDILIKAFTEDKEEFEKSGLSSSSSTSAVVQANKLF</sequence>
<dbReference type="GO" id="GO:2000031">
    <property type="term" value="P:regulation of salicylic acid mediated signaling pathway"/>
    <property type="evidence" value="ECO:0007669"/>
    <property type="project" value="InterPro"/>
</dbReference>
<evidence type="ECO:0000256" key="3">
    <source>
        <dbReference type="ARBA" id="ARBA00022490"/>
    </source>
</evidence>
<evidence type="ECO:0000259" key="17">
    <source>
        <dbReference type="PROSITE" id="PS52046"/>
    </source>
</evidence>
<organism evidence="18">
    <name type="scientific">Oncidium hybrid cultivar</name>
    <name type="common">Orchid</name>
    <dbReference type="NCBI Taxonomy" id="141207"/>
    <lineage>
        <taxon>Eukaryota</taxon>
        <taxon>Viridiplantae</taxon>
        <taxon>Streptophyta</taxon>
        <taxon>Embryophyta</taxon>
        <taxon>Tracheophyta</taxon>
        <taxon>Spermatophyta</taxon>
        <taxon>Magnoliopsida</taxon>
        <taxon>Liliopsida</taxon>
        <taxon>Asparagales</taxon>
        <taxon>Orchidaceae</taxon>
        <taxon>Epidendroideae</taxon>
        <taxon>Cymbidieae</taxon>
        <taxon>Oncidiinae</taxon>
        <taxon>Oncidium</taxon>
    </lineage>
</organism>
<evidence type="ECO:0000256" key="2">
    <source>
        <dbReference type="ARBA" id="ARBA00004906"/>
    </source>
</evidence>
<comment type="pathway">
    <text evidence="2">Protein modification; protein ubiquitination.</text>
</comment>
<keyword evidence="3" id="KW-0963">Cytoplasm</keyword>
<dbReference type="Gene3D" id="3.30.710.10">
    <property type="entry name" value="Potassium Channel Kv1.1, Chain A"/>
    <property type="match status" value="1"/>
</dbReference>
<name>A0A6M3WGV8_ONCHC</name>
<evidence type="ECO:0000313" key="18">
    <source>
        <dbReference type="EMBL" id="QJF74535.1"/>
    </source>
</evidence>
<keyword evidence="6 15" id="KW-0863">Zinc-finger</keyword>
<dbReference type="PANTHER" id="PTHR46475">
    <property type="entry name" value="REGULATORY PROTEIN NPR3"/>
    <property type="match status" value="1"/>
</dbReference>
<dbReference type="PROSITE" id="PS50097">
    <property type="entry name" value="BTB"/>
    <property type="match status" value="1"/>
</dbReference>
<dbReference type="InterPro" id="IPR024228">
    <property type="entry name" value="NPR_central_dom"/>
</dbReference>
<dbReference type="GO" id="GO:0008270">
    <property type="term" value="F:zinc ion binding"/>
    <property type="evidence" value="ECO:0007669"/>
    <property type="project" value="UniProtKB-KW"/>
</dbReference>
<evidence type="ECO:0000256" key="15">
    <source>
        <dbReference type="PROSITE-ProRule" id="PRU01391"/>
    </source>
</evidence>
<comment type="caution">
    <text evidence="15">Lacks conserved residue(s) required for the propagation of feature annotation.</text>
</comment>
<dbReference type="Pfam" id="PF00651">
    <property type="entry name" value="BTB"/>
    <property type="match status" value="1"/>
</dbReference>
<keyword evidence="10 14" id="KW-0040">ANK repeat</keyword>
<feature type="repeat" description="ANK" evidence="14">
    <location>
        <begin position="309"/>
        <end position="334"/>
    </location>
</feature>
<evidence type="ECO:0000256" key="14">
    <source>
        <dbReference type="PROSITE-ProRule" id="PRU00023"/>
    </source>
</evidence>
<dbReference type="SUPFAM" id="SSF54695">
    <property type="entry name" value="POZ domain"/>
    <property type="match status" value="1"/>
</dbReference>
<keyword evidence="9" id="KW-0862">Zinc</keyword>